<reference evidence="5 6" key="1">
    <citation type="submission" date="2022-04" db="EMBL/GenBank/DDBJ databases">
        <authorList>
            <person name="Ye Y.-Q."/>
            <person name="Du Z.-J."/>
        </authorList>
    </citation>
    <scope>NUCLEOTIDE SEQUENCE [LARGE SCALE GENOMIC DNA]</scope>
    <source>
        <strain evidence="5 6">A6E488</strain>
    </source>
</reference>
<dbReference type="PROSITE" id="PS00670">
    <property type="entry name" value="D_2_HYDROXYACID_DH_2"/>
    <property type="match status" value="1"/>
</dbReference>
<sequence>MSEYILHPDAQFPLPADIEAEVYGSAFGVRAYLPADTASIPDDVWAGASGLVCYHEVAVTAAVMDRMPKCRVVVRAGVGFDNIDLRAAAERGIAVCNTPDYGTTDVADHAIALTLAFLRGITFYNRAIEADPLAGWRFDTAPSVRRLSTQTFGVVGLGRIGTATALRAKALGMRVIFFDPYKPTGTELAVGLERCATLDDLLAAADIVSLHTPLTEETRHIMNAATFAKMKPEAILINTGRGPSVDLDALADALLSGHVAAAGLDVLEQEPPSPDSKLIAAWRAPDSPIRDRLVLTPHAAFYSPSSLIDLRRKSAVVALGYLQEGDSRDLVNRDLLDQAAAARRRA</sequence>
<dbReference type="GO" id="GO:0051287">
    <property type="term" value="F:NAD binding"/>
    <property type="evidence" value="ECO:0007669"/>
    <property type="project" value="InterPro"/>
</dbReference>
<evidence type="ECO:0000256" key="2">
    <source>
        <dbReference type="ARBA" id="ARBA00023002"/>
    </source>
</evidence>
<dbReference type="InterPro" id="IPR006140">
    <property type="entry name" value="D-isomer_DH_NAD-bd"/>
</dbReference>
<protein>
    <submittedName>
        <fullName evidence="5">C-terminal binding protein</fullName>
    </submittedName>
</protein>
<comment type="similarity">
    <text evidence="1">Belongs to the D-isomer specific 2-hydroxyacid dehydrogenase family.</text>
</comment>
<feature type="domain" description="D-isomer specific 2-hydroxyacid dehydrogenase NAD-binding" evidence="4">
    <location>
        <begin position="111"/>
        <end position="300"/>
    </location>
</feature>
<dbReference type="EMBL" id="JALIDZ010000008">
    <property type="protein sequence ID" value="MCT8973738.1"/>
    <property type="molecule type" value="Genomic_DNA"/>
</dbReference>
<accession>A0AAW5R4Z5</accession>
<dbReference type="PANTHER" id="PTHR43761">
    <property type="entry name" value="D-ISOMER SPECIFIC 2-HYDROXYACID DEHYDROGENASE FAMILY PROTEIN (AFU_ORTHOLOGUE AFUA_1G13630)"/>
    <property type="match status" value="1"/>
</dbReference>
<organism evidence="5 6">
    <name type="scientific">Microbaculum marinisediminis</name>
    <dbReference type="NCBI Taxonomy" id="2931392"/>
    <lineage>
        <taxon>Bacteria</taxon>
        <taxon>Pseudomonadati</taxon>
        <taxon>Pseudomonadota</taxon>
        <taxon>Alphaproteobacteria</taxon>
        <taxon>Hyphomicrobiales</taxon>
        <taxon>Tepidamorphaceae</taxon>
        <taxon>Microbaculum</taxon>
    </lineage>
</organism>
<dbReference type="Pfam" id="PF02826">
    <property type="entry name" value="2-Hacid_dh_C"/>
    <property type="match status" value="1"/>
</dbReference>
<dbReference type="RefSeq" id="WP_261617318.1">
    <property type="nucleotide sequence ID" value="NZ_JALIDZ010000008.1"/>
</dbReference>
<dbReference type="SUPFAM" id="SSF52283">
    <property type="entry name" value="Formate/glycerate dehydrogenase catalytic domain-like"/>
    <property type="match status" value="1"/>
</dbReference>
<evidence type="ECO:0000313" key="5">
    <source>
        <dbReference type="EMBL" id="MCT8973738.1"/>
    </source>
</evidence>
<dbReference type="InterPro" id="IPR050418">
    <property type="entry name" value="D-iso_2-hydroxyacid_DH_PdxB"/>
</dbReference>
<keyword evidence="6" id="KW-1185">Reference proteome</keyword>
<dbReference type="GO" id="GO:0003714">
    <property type="term" value="F:transcription corepressor activity"/>
    <property type="evidence" value="ECO:0007669"/>
    <property type="project" value="InterPro"/>
</dbReference>
<evidence type="ECO:0000256" key="3">
    <source>
        <dbReference type="ARBA" id="ARBA00023027"/>
    </source>
</evidence>
<proteinExistence type="inferred from homology"/>
<dbReference type="PANTHER" id="PTHR43761:SF1">
    <property type="entry name" value="D-ISOMER SPECIFIC 2-HYDROXYACID DEHYDROGENASE CATALYTIC DOMAIN-CONTAINING PROTEIN-RELATED"/>
    <property type="match status" value="1"/>
</dbReference>
<dbReference type="Proteomes" id="UP001320898">
    <property type="component" value="Unassembled WGS sequence"/>
</dbReference>
<dbReference type="InterPro" id="IPR043322">
    <property type="entry name" value="CtBP"/>
</dbReference>
<dbReference type="SUPFAM" id="SSF51735">
    <property type="entry name" value="NAD(P)-binding Rossmann-fold domains"/>
    <property type="match status" value="1"/>
</dbReference>
<keyword evidence="3" id="KW-0520">NAD</keyword>
<comment type="caution">
    <text evidence="5">The sequence shown here is derived from an EMBL/GenBank/DDBJ whole genome shotgun (WGS) entry which is preliminary data.</text>
</comment>
<dbReference type="Gene3D" id="3.40.50.720">
    <property type="entry name" value="NAD(P)-binding Rossmann-like Domain"/>
    <property type="match status" value="2"/>
</dbReference>
<dbReference type="InterPro" id="IPR036291">
    <property type="entry name" value="NAD(P)-bd_dom_sf"/>
</dbReference>
<dbReference type="AlphaFoldDB" id="A0AAW5R4Z5"/>
<evidence type="ECO:0000256" key="1">
    <source>
        <dbReference type="ARBA" id="ARBA00005854"/>
    </source>
</evidence>
<gene>
    <name evidence="5" type="ORF">MUB46_17880</name>
</gene>
<evidence type="ECO:0000313" key="6">
    <source>
        <dbReference type="Proteomes" id="UP001320898"/>
    </source>
</evidence>
<evidence type="ECO:0000259" key="4">
    <source>
        <dbReference type="Pfam" id="PF02826"/>
    </source>
</evidence>
<keyword evidence="2" id="KW-0560">Oxidoreductase</keyword>
<dbReference type="CDD" id="cd05299">
    <property type="entry name" value="CtBP_dh"/>
    <property type="match status" value="1"/>
</dbReference>
<dbReference type="GO" id="GO:0016616">
    <property type="term" value="F:oxidoreductase activity, acting on the CH-OH group of donors, NAD or NADP as acceptor"/>
    <property type="evidence" value="ECO:0007669"/>
    <property type="project" value="InterPro"/>
</dbReference>
<name>A0AAW5R4Z5_9HYPH</name>
<dbReference type="InterPro" id="IPR029753">
    <property type="entry name" value="D-isomer_DH_CS"/>
</dbReference>